<organism evidence="2 3">
    <name type="scientific">Lentinula edodes</name>
    <name type="common">Shiitake mushroom</name>
    <name type="synonym">Lentinus edodes</name>
    <dbReference type="NCBI Taxonomy" id="5353"/>
    <lineage>
        <taxon>Eukaryota</taxon>
        <taxon>Fungi</taxon>
        <taxon>Dikarya</taxon>
        <taxon>Basidiomycota</taxon>
        <taxon>Agaricomycotina</taxon>
        <taxon>Agaricomycetes</taxon>
        <taxon>Agaricomycetidae</taxon>
        <taxon>Agaricales</taxon>
        <taxon>Marasmiineae</taxon>
        <taxon>Omphalotaceae</taxon>
        <taxon>Lentinula</taxon>
    </lineage>
</organism>
<keyword evidence="3" id="KW-1185">Reference proteome</keyword>
<sequence length="189" mass="20318">MPELHRLSSITGNPDADCDIDLGADRPLSNLHSSVNDAQKTGDELDIWTMSGTTLTTDLPARPREWRSKSYDQKLHGHPDMKKDIADRDCGICFETARTASRTPCCGSLFCLEHISEWLIGPSSDGKCPSCGTPCAMRSNGSIALANAPHSPPELAHTSSYAPSPLPSPYTGPHESTVDVEPIGGNFEV</sequence>
<evidence type="ECO:0008006" key="4">
    <source>
        <dbReference type="Google" id="ProtNLM"/>
    </source>
</evidence>
<evidence type="ECO:0000313" key="2">
    <source>
        <dbReference type="EMBL" id="GAW04338.1"/>
    </source>
</evidence>
<dbReference type="Proteomes" id="UP000188533">
    <property type="component" value="Unassembled WGS sequence"/>
</dbReference>
<dbReference type="EMBL" id="BDGU01000184">
    <property type="protein sequence ID" value="GAW04338.1"/>
    <property type="molecule type" value="Genomic_DNA"/>
</dbReference>
<protein>
    <recommendedName>
        <fullName evidence="4">RING-type domain-containing protein</fullName>
    </recommendedName>
</protein>
<comment type="caution">
    <text evidence="2">The sequence shown here is derived from an EMBL/GenBank/DDBJ whole genome shotgun (WGS) entry which is preliminary data.</text>
</comment>
<feature type="region of interest" description="Disordered" evidence="1">
    <location>
        <begin position="147"/>
        <end position="189"/>
    </location>
</feature>
<evidence type="ECO:0000313" key="3">
    <source>
        <dbReference type="Proteomes" id="UP000188533"/>
    </source>
</evidence>
<dbReference type="AlphaFoldDB" id="A0A1Q3EAW4"/>
<evidence type="ECO:0000256" key="1">
    <source>
        <dbReference type="SAM" id="MobiDB-lite"/>
    </source>
</evidence>
<reference evidence="2 3" key="2">
    <citation type="submission" date="2017-02" db="EMBL/GenBank/DDBJ databases">
        <title>A genome survey and senescence transcriptome analysis in Lentinula edodes.</title>
        <authorList>
            <person name="Sakamoto Y."/>
            <person name="Nakade K."/>
            <person name="Sato S."/>
            <person name="Yoshida Y."/>
            <person name="Miyazaki K."/>
            <person name="Natsume S."/>
            <person name="Konno N."/>
        </authorList>
    </citation>
    <scope>NUCLEOTIDE SEQUENCE [LARGE SCALE GENOMIC DNA]</scope>
    <source>
        <strain evidence="2 3">NBRC 111202</strain>
    </source>
</reference>
<dbReference type="Gene3D" id="3.30.40.10">
    <property type="entry name" value="Zinc/RING finger domain, C3HC4 (zinc finger)"/>
    <property type="match status" value="1"/>
</dbReference>
<reference evidence="2 3" key="1">
    <citation type="submission" date="2016-08" db="EMBL/GenBank/DDBJ databases">
        <authorList>
            <consortium name="Lentinula edodes genome sequencing consortium"/>
            <person name="Sakamoto Y."/>
            <person name="Nakade K."/>
            <person name="Sato S."/>
            <person name="Yoshida Y."/>
            <person name="Miyazaki K."/>
            <person name="Natsume S."/>
            <person name="Konno N."/>
        </authorList>
    </citation>
    <scope>NUCLEOTIDE SEQUENCE [LARGE SCALE GENOMIC DNA]</scope>
    <source>
        <strain evidence="2 3">NBRC 111202</strain>
    </source>
</reference>
<gene>
    <name evidence="2" type="ORF">LENED_006119</name>
</gene>
<dbReference type="SUPFAM" id="SSF57850">
    <property type="entry name" value="RING/U-box"/>
    <property type="match status" value="1"/>
</dbReference>
<dbReference type="InterPro" id="IPR013083">
    <property type="entry name" value="Znf_RING/FYVE/PHD"/>
</dbReference>
<dbReference type="STRING" id="5353.A0A1Q3EAW4"/>
<proteinExistence type="predicted"/>
<name>A0A1Q3EAW4_LENED</name>
<accession>A0A1Q3EAW4</accession>